<evidence type="ECO:0000313" key="6">
    <source>
        <dbReference type="RefSeq" id="XP_010934970.1"/>
    </source>
</evidence>
<dbReference type="RefSeq" id="XP_010934970.1">
    <property type="nucleotide sequence ID" value="XM_010936668.3"/>
</dbReference>
<feature type="compositionally biased region" description="Low complexity" evidence="4">
    <location>
        <begin position="79"/>
        <end position="90"/>
    </location>
</feature>
<dbReference type="KEGG" id="egu:105054987"/>
<keyword evidence="1" id="KW-0805">Transcription regulation</keyword>
<dbReference type="InParanoid" id="A0A6I9S0E2"/>
<sequence>MRGMPFSLQEEGALEVLIAGEEKKSLFWGSGGGCGNNKRRKGQPEGSEPRSVLDNRRSPSPPTSTSTLSSSLGGGGGASSDTAGVAAVSDNPGPRKWPPTAAAPASASATIPSVEEARKEEWAAELQPIPAAALESGGGKCGGVGLGAVEDWEAMLSESAVSPGQEQTFLRWIMGDIDDAAGLKHQLIPPPELDCGSSSAGTFGLVDPGFGLDPIGGLGGGAMASISSSNPSPMASSAASAGGFGPISSSSSVKVPTFGVANPPNTATVFPPVPANSLPLPLSLPPGVFYQEPVEEKPVLFGPGFLLSQHQQAQAPQNPAFFLPLPHFDAQPPAHLLPSQAKRHHPLSVDQMAPKSPFADSPGPEFFLRRGQSQPQPFPPLNVAPFHLPQRSKVASGGEAAATAAAAAQQQQQQALIEQLFKVAELVEAGNTVSARGILARLNQQLPSPVGKPLLRSAFYFKEALHLLTSPTVPNHPPSPLATPFDVVLKLGTVKAFSDVSPVLQFTNFTSVQALLEELRAAPRIHVVDFDIGVGGQWSAFMQELAQRRCTAAGAASPSLKITAFASSCSHHSLELHLTRENLSHFAADLNIPFEFILHSLNPFDPSPLLSLSSAGADEAIVVNLPVGSFVHPPVPTLLRLVKQLSPKIVISVDHCSDRSDLPFAQHFAHAFQSYTVLLDSIDAAGTNLESANKIERFLVQPRIENAVLGRHRNADKMLPWRALFNSAGFVPVQFSNFAETQAECLLKRVQARGFHVEKRQASLSLCWQRMELVSVSAWRC</sequence>
<evidence type="ECO:0000256" key="4">
    <source>
        <dbReference type="SAM" id="MobiDB-lite"/>
    </source>
</evidence>
<dbReference type="AlphaFoldDB" id="A0A6I9S0E2"/>
<dbReference type="PROSITE" id="PS50985">
    <property type="entry name" value="GRAS"/>
    <property type="match status" value="1"/>
</dbReference>
<reference evidence="6" key="1">
    <citation type="submission" date="2025-08" db="UniProtKB">
        <authorList>
            <consortium name="RefSeq"/>
        </authorList>
    </citation>
    <scope>IDENTIFICATION</scope>
</reference>
<feature type="region of interest" description="Disordered" evidence="4">
    <location>
        <begin position="26"/>
        <end position="121"/>
    </location>
</feature>
<dbReference type="PANTHER" id="PTHR31636">
    <property type="entry name" value="OSJNBA0084A10.13 PROTEIN-RELATED"/>
    <property type="match status" value="1"/>
</dbReference>
<feature type="compositionally biased region" description="Low complexity" evidence="4">
    <location>
        <begin position="98"/>
        <end position="110"/>
    </location>
</feature>
<gene>
    <name evidence="6" type="primary">LOC105054987</name>
</gene>
<evidence type="ECO:0000256" key="1">
    <source>
        <dbReference type="ARBA" id="ARBA00023015"/>
    </source>
</evidence>
<evidence type="ECO:0000313" key="5">
    <source>
        <dbReference type="Proteomes" id="UP000504607"/>
    </source>
</evidence>
<evidence type="ECO:0000256" key="3">
    <source>
        <dbReference type="PROSITE-ProRule" id="PRU01191"/>
    </source>
</evidence>
<dbReference type="InterPro" id="IPR005202">
    <property type="entry name" value="TF_GRAS"/>
</dbReference>
<keyword evidence="2" id="KW-0804">Transcription</keyword>
<evidence type="ECO:0000256" key="2">
    <source>
        <dbReference type="ARBA" id="ARBA00023163"/>
    </source>
</evidence>
<protein>
    <submittedName>
        <fullName evidence="6">Scarecrow-like protein 27</fullName>
    </submittedName>
</protein>
<comment type="caution">
    <text evidence="3">Lacks conserved residue(s) required for the propagation of feature annotation.</text>
</comment>
<feature type="region of interest" description="SAW" evidence="3">
    <location>
        <begin position="709"/>
        <end position="780"/>
    </location>
</feature>
<feature type="region of interest" description="Disordered" evidence="4">
    <location>
        <begin position="343"/>
        <end position="385"/>
    </location>
</feature>
<organism evidence="5 6">
    <name type="scientific">Elaeis guineensis var. tenera</name>
    <name type="common">Oil palm</name>
    <dbReference type="NCBI Taxonomy" id="51953"/>
    <lineage>
        <taxon>Eukaryota</taxon>
        <taxon>Viridiplantae</taxon>
        <taxon>Streptophyta</taxon>
        <taxon>Embryophyta</taxon>
        <taxon>Tracheophyta</taxon>
        <taxon>Spermatophyta</taxon>
        <taxon>Magnoliopsida</taxon>
        <taxon>Liliopsida</taxon>
        <taxon>Arecaceae</taxon>
        <taxon>Arecoideae</taxon>
        <taxon>Cocoseae</taxon>
        <taxon>Elaeidinae</taxon>
        <taxon>Elaeis</taxon>
    </lineage>
</organism>
<dbReference type="Proteomes" id="UP000504607">
    <property type="component" value="Chromosome 12"/>
</dbReference>
<proteinExistence type="inferred from homology"/>
<dbReference type="Pfam" id="PF03514">
    <property type="entry name" value="GRAS"/>
    <property type="match status" value="1"/>
</dbReference>
<name>A0A6I9S0E2_ELAGV</name>
<keyword evidence="5" id="KW-1185">Reference proteome</keyword>
<feature type="short sequence motif" description="VHIID" evidence="3">
    <location>
        <begin position="525"/>
        <end position="529"/>
    </location>
</feature>
<dbReference type="FunCoup" id="A0A6I9S0E2">
    <property type="interactions" value="2105"/>
</dbReference>
<feature type="compositionally biased region" description="Basic and acidic residues" evidence="4">
    <location>
        <begin position="47"/>
        <end position="57"/>
    </location>
</feature>
<accession>A0A6I9S0E2</accession>
<comment type="similarity">
    <text evidence="3">Belongs to the GRAS family.</text>
</comment>
<dbReference type="GeneID" id="105054987"/>
<dbReference type="OrthoDB" id="666726at2759"/>